<evidence type="ECO:0000256" key="5">
    <source>
        <dbReference type="ARBA" id="ARBA00023295"/>
    </source>
</evidence>
<dbReference type="PANTHER" id="PTHR10030">
    <property type="entry name" value="ALPHA-L-FUCOSIDASE"/>
    <property type="match status" value="1"/>
</dbReference>
<keyword evidence="4" id="KW-0378">Hydrolase</keyword>
<dbReference type="InterPro" id="IPR017853">
    <property type="entry name" value="GH"/>
</dbReference>
<dbReference type="SUPFAM" id="SSF51445">
    <property type="entry name" value="(Trans)glycosidases"/>
    <property type="match status" value="1"/>
</dbReference>
<dbReference type="InterPro" id="IPR000933">
    <property type="entry name" value="Glyco_hydro_29"/>
</dbReference>
<dbReference type="GO" id="GO:0004560">
    <property type="term" value="F:alpha-L-fucosidase activity"/>
    <property type="evidence" value="ECO:0007669"/>
    <property type="project" value="InterPro"/>
</dbReference>
<keyword evidence="5" id="KW-0326">Glycosidase</keyword>
<reference evidence="8 9" key="1">
    <citation type="submission" date="2014-02" db="EMBL/GenBank/DDBJ databases">
        <authorList>
            <person name="Sears C."/>
            <person name="Carroll K."/>
            <person name="Sack B.R."/>
            <person name="Qadri F."/>
            <person name="Myers L.L."/>
            <person name="Chung G.-T."/>
            <person name="Escheverria P."/>
            <person name="Fraser C.M."/>
            <person name="Sadzewicz L."/>
            <person name="Shefchek K.A."/>
            <person name="Tallon L."/>
            <person name="Das S.P."/>
            <person name="Daugherty S."/>
            <person name="Mongodin E.F."/>
        </authorList>
    </citation>
    <scope>NUCLEOTIDE SEQUENCE [LARGE SCALE GENOMIC DNA]</scope>
    <source>
        <strain evidence="9">3998T(B)3</strain>
    </source>
</reference>
<dbReference type="Proteomes" id="UP000020773">
    <property type="component" value="Unassembled WGS sequence"/>
</dbReference>
<dbReference type="PATRIC" id="fig|1339316.3.peg.992"/>
<dbReference type="SMART" id="SM00812">
    <property type="entry name" value="Alpha_L_fucos"/>
    <property type="match status" value="1"/>
</dbReference>
<dbReference type="InterPro" id="IPR008979">
    <property type="entry name" value="Galactose-bd-like_sf"/>
</dbReference>
<dbReference type="AlphaFoldDB" id="A0A015W247"/>
<gene>
    <name evidence="8" type="ORF">M125_1021</name>
</gene>
<evidence type="ECO:0000256" key="4">
    <source>
        <dbReference type="ARBA" id="ARBA00022801"/>
    </source>
</evidence>
<dbReference type="Pfam" id="PF00754">
    <property type="entry name" value="F5_F8_type_C"/>
    <property type="match status" value="1"/>
</dbReference>
<dbReference type="EC" id="3.2.1.51" evidence="2"/>
<dbReference type="EMBL" id="JGDB01000021">
    <property type="protein sequence ID" value="EXY92283.1"/>
    <property type="molecule type" value="Genomic_DNA"/>
</dbReference>
<feature type="domain" description="Glycoside hydrolase family 29 N-terminal" evidence="7">
    <location>
        <begin position="36"/>
        <end position="330"/>
    </location>
</feature>
<dbReference type="Pfam" id="PF01120">
    <property type="entry name" value="Alpha_L_fucos"/>
    <property type="match status" value="1"/>
</dbReference>
<keyword evidence="8" id="KW-0449">Lipoprotein</keyword>
<dbReference type="InterPro" id="IPR057739">
    <property type="entry name" value="Glyco_hydro_29_N"/>
</dbReference>
<feature type="domain" description="F5/8 type C" evidence="6">
    <location>
        <begin position="359"/>
        <end position="463"/>
    </location>
</feature>
<evidence type="ECO:0000313" key="9">
    <source>
        <dbReference type="Proteomes" id="UP000020773"/>
    </source>
</evidence>
<dbReference type="Gene3D" id="3.20.20.80">
    <property type="entry name" value="Glycosidases"/>
    <property type="match status" value="1"/>
</dbReference>
<accession>A0A015W247</accession>
<evidence type="ECO:0000256" key="1">
    <source>
        <dbReference type="ARBA" id="ARBA00007951"/>
    </source>
</evidence>
<organism evidence="8 9">
    <name type="scientific">Bacteroides fragilis str. 3998T(B)3</name>
    <dbReference type="NCBI Taxonomy" id="1339316"/>
    <lineage>
        <taxon>Bacteria</taxon>
        <taxon>Pseudomonadati</taxon>
        <taxon>Bacteroidota</taxon>
        <taxon>Bacteroidia</taxon>
        <taxon>Bacteroidales</taxon>
        <taxon>Bacteroidaceae</taxon>
        <taxon>Bacteroides</taxon>
    </lineage>
</organism>
<dbReference type="Gene3D" id="2.60.120.260">
    <property type="entry name" value="Galactose-binding domain-like"/>
    <property type="match status" value="1"/>
</dbReference>
<dbReference type="GO" id="GO:0005764">
    <property type="term" value="C:lysosome"/>
    <property type="evidence" value="ECO:0007669"/>
    <property type="project" value="TreeGrafter"/>
</dbReference>
<evidence type="ECO:0000259" key="6">
    <source>
        <dbReference type="Pfam" id="PF00754"/>
    </source>
</evidence>
<evidence type="ECO:0000256" key="3">
    <source>
        <dbReference type="ARBA" id="ARBA00022729"/>
    </source>
</evidence>
<keyword evidence="3" id="KW-0732">Signal</keyword>
<comment type="similarity">
    <text evidence="1">Belongs to the glycosyl hydrolase 29 family.</text>
</comment>
<dbReference type="GO" id="GO:0006004">
    <property type="term" value="P:fucose metabolic process"/>
    <property type="evidence" value="ECO:0007669"/>
    <property type="project" value="TreeGrafter"/>
</dbReference>
<dbReference type="RefSeq" id="WP_032556182.1">
    <property type="nucleotide sequence ID" value="NZ_JGDB01000021.1"/>
</dbReference>
<evidence type="ECO:0000256" key="2">
    <source>
        <dbReference type="ARBA" id="ARBA00012662"/>
    </source>
</evidence>
<proteinExistence type="inferred from homology"/>
<dbReference type="InterPro" id="IPR000421">
    <property type="entry name" value="FA58C"/>
</dbReference>
<comment type="caution">
    <text evidence="8">The sequence shown here is derived from an EMBL/GenBank/DDBJ whole genome shotgun (WGS) entry which is preliminary data.</text>
</comment>
<evidence type="ECO:0000313" key="8">
    <source>
        <dbReference type="EMBL" id="EXY92283.1"/>
    </source>
</evidence>
<dbReference type="PANTHER" id="PTHR10030:SF37">
    <property type="entry name" value="ALPHA-L-FUCOSIDASE-RELATED"/>
    <property type="match status" value="1"/>
</dbReference>
<sequence length="483" mass="54691">MNLRNFFLAAGIAAVAGPVWGQKAPEPYGLTPSARQVEWYNREMIAFFHFGINTFEEYVNEGDGRAPAAIFNPTALDCGQWMRTLQSAGIPSAIITAKHADGFCLWPSKYTDYGVKNSAWKNGKGDVVREFVDACEEYGIKAGIYLGPHDRHEHLSPLYTTEKYKQYYGHQLEELMGDYGKVWETWWDGAGADELTTPVYTHWYKIVREKQPDCVIFGTKNSYPFADVRWMGNESGKAGDPCWSTTDSVCVRDEWKNYEGLNEGVKGGDAYIPAETDVSIRPSWFYHAEEDSRVKSVKELWDIYCTSVGHNSVLLLNFPPDRRGLIHPTDSLHAALLKQGLDETFGNNLLAKAKVKATNGRGGKFRPEFLTDNNKETYFAGRDGAKTSDIVFTLPRQTEFDCLMIQEVIELGHRTTKWSVEYSNDGRNWTPIPEATDKQTVGYKWIVRFEPVKAKQVRLRILDGFACPAIHTFGVYKQSALFQ</sequence>
<name>A0A015W247_BACFG</name>
<protein>
    <recommendedName>
        <fullName evidence="2">alpha-L-fucosidase</fullName>
        <ecNumber evidence="2">3.2.1.51</ecNumber>
    </recommendedName>
</protein>
<evidence type="ECO:0000259" key="7">
    <source>
        <dbReference type="Pfam" id="PF01120"/>
    </source>
</evidence>
<dbReference type="GO" id="GO:0016139">
    <property type="term" value="P:glycoside catabolic process"/>
    <property type="evidence" value="ECO:0007669"/>
    <property type="project" value="TreeGrafter"/>
</dbReference>
<dbReference type="SUPFAM" id="SSF49785">
    <property type="entry name" value="Galactose-binding domain-like"/>
    <property type="match status" value="1"/>
</dbReference>